<keyword evidence="6" id="KW-0694">RNA-binding</keyword>
<dbReference type="InterPro" id="IPR050188">
    <property type="entry name" value="RluA_PseudoU_synthase"/>
</dbReference>
<evidence type="ECO:0000256" key="2">
    <source>
        <dbReference type="ARBA" id="ARBA00010876"/>
    </source>
</evidence>
<evidence type="ECO:0000259" key="7">
    <source>
        <dbReference type="Pfam" id="PF00849"/>
    </source>
</evidence>
<dbReference type="Gene3D" id="3.10.290.10">
    <property type="entry name" value="RNA-binding S4 domain"/>
    <property type="match status" value="1"/>
</dbReference>
<dbReference type="KEGG" id="cmiu:B1H56_08285"/>
<keyword evidence="9" id="KW-1185">Reference proteome</keyword>
<dbReference type="CDD" id="cd02869">
    <property type="entry name" value="PseudoU_synth_RluA_like"/>
    <property type="match status" value="1"/>
</dbReference>
<comment type="caution">
    <text evidence="8">The sequence shown here is derived from an EMBL/GenBank/DDBJ whole genome shotgun (WGS) entry which is preliminary data.</text>
</comment>
<dbReference type="Gene3D" id="3.30.2350.10">
    <property type="entry name" value="Pseudouridine synthase"/>
    <property type="match status" value="1"/>
</dbReference>
<dbReference type="GO" id="GO:0000455">
    <property type="term" value="P:enzyme-directed rRNA pseudouridine synthesis"/>
    <property type="evidence" value="ECO:0007669"/>
    <property type="project" value="TreeGrafter"/>
</dbReference>
<feature type="domain" description="Pseudouridine synthase RsuA/RluA-like" evidence="7">
    <location>
        <begin position="81"/>
        <end position="239"/>
    </location>
</feature>
<evidence type="ECO:0000256" key="6">
    <source>
        <dbReference type="PROSITE-ProRule" id="PRU00182"/>
    </source>
</evidence>
<organism evidence="8 9">
    <name type="scientific">Christensenella minuta</name>
    <dbReference type="NCBI Taxonomy" id="626937"/>
    <lineage>
        <taxon>Bacteria</taxon>
        <taxon>Bacillati</taxon>
        <taxon>Bacillota</taxon>
        <taxon>Clostridia</taxon>
        <taxon>Christensenellales</taxon>
        <taxon>Christensenellaceae</taxon>
        <taxon>Christensenella</taxon>
    </lineage>
</organism>
<protein>
    <recommendedName>
        <fullName evidence="4">RNA pseudouridylate synthase</fullName>
    </recommendedName>
    <alternativeName>
        <fullName evidence="5">RNA-uridine isomerase</fullName>
    </alternativeName>
</protein>
<dbReference type="OrthoDB" id="9807829at2"/>
<dbReference type="SUPFAM" id="SSF55120">
    <property type="entry name" value="Pseudouridine synthase"/>
    <property type="match status" value="1"/>
</dbReference>
<reference evidence="8 9" key="1">
    <citation type="submission" date="2016-02" db="EMBL/GenBank/DDBJ databases">
        <authorList>
            <person name="Wen L."/>
            <person name="He K."/>
            <person name="Yang H."/>
        </authorList>
    </citation>
    <scope>NUCLEOTIDE SEQUENCE [LARGE SCALE GENOMIC DNA]</scope>
    <source>
        <strain evidence="8 9">DSM 22607</strain>
    </source>
</reference>
<dbReference type="GO" id="GO:0140098">
    <property type="term" value="F:catalytic activity, acting on RNA"/>
    <property type="evidence" value="ECO:0007669"/>
    <property type="project" value="UniProtKB-ARBA"/>
</dbReference>
<dbReference type="CDD" id="cd00165">
    <property type="entry name" value="S4"/>
    <property type="match status" value="1"/>
</dbReference>
<accession>A0A136Q0V5</accession>
<dbReference type="InterPro" id="IPR036986">
    <property type="entry name" value="S4_RNA-bd_sf"/>
</dbReference>
<comment type="similarity">
    <text evidence="2">Belongs to the pseudouridine synthase RluA family.</text>
</comment>
<dbReference type="GO" id="GO:0003723">
    <property type="term" value="F:RNA binding"/>
    <property type="evidence" value="ECO:0007669"/>
    <property type="project" value="UniProtKB-KW"/>
</dbReference>
<dbReference type="AlphaFoldDB" id="A0A136Q0V5"/>
<evidence type="ECO:0000256" key="3">
    <source>
        <dbReference type="ARBA" id="ARBA00023235"/>
    </source>
</evidence>
<dbReference type="EMBL" id="LSZW01000065">
    <property type="protein sequence ID" value="KXK64320.1"/>
    <property type="molecule type" value="Genomic_DNA"/>
</dbReference>
<name>A0A136Q0V5_9FIRM</name>
<dbReference type="RefSeq" id="WP_066523122.1">
    <property type="nucleotide sequence ID" value="NZ_CABMOF010000013.1"/>
</dbReference>
<dbReference type="GO" id="GO:0009982">
    <property type="term" value="F:pseudouridine synthase activity"/>
    <property type="evidence" value="ECO:0007669"/>
    <property type="project" value="InterPro"/>
</dbReference>
<comment type="catalytic activity">
    <reaction evidence="1">
        <text>a uridine in RNA = a pseudouridine in RNA</text>
        <dbReference type="Rhea" id="RHEA:48348"/>
        <dbReference type="Rhea" id="RHEA-COMP:12068"/>
        <dbReference type="Rhea" id="RHEA-COMP:12069"/>
        <dbReference type="ChEBI" id="CHEBI:65314"/>
        <dbReference type="ChEBI" id="CHEBI:65315"/>
    </reaction>
</comment>
<evidence type="ECO:0000256" key="5">
    <source>
        <dbReference type="ARBA" id="ARBA00033164"/>
    </source>
</evidence>
<evidence type="ECO:0000256" key="1">
    <source>
        <dbReference type="ARBA" id="ARBA00000073"/>
    </source>
</evidence>
<dbReference type="InterPro" id="IPR020103">
    <property type="entry name" value="PsdUridine_synth_cat_dom_sf"/>
</dbReference>
<keyword evidence="3" id="KW-0413">Isomerase</keyword>
<dbReference type="PANTHER" id="PTHR21600">
    <property type="entry name" value="MITOCHONDRIAL RNA PSEUDOURIDINE SYNTHASE"/>
    <property type="match status" value="1"/>
</dbReference>
<evidence type="ECO:0000256" key="4">
    <source>
        <dbReference type="ARBA" id="ARBA00031870"/>
    </source>
</evidence>
<dbReference type="PANTHER" id="PTHR21600:SF44">
    <property type="entry name" value="RIBOSOMAL LARGE SUBUNIT PSEUDOURIDINE SYNTHASE D"/>
    <property type="match status" value="1"/>
</dbReference>
<dbReference type="Pfam" id="PF00849">
    <property type="entry name" value="PseudoU_synth_2"/>
    <property type="match status" value="1"/>
</dbReference>
<dbReference type="InterPro" id="IPR006145">
    <property type="entry name" value="PsdUridine_synth_RsuA/RluA"/>
</dbReference>
<dbReference type="PROSITE" id="PS50889">
    <property type="entry name" value="S4"/>
    <property type="match status" value="1"/>
</dbReference>
<evidence type="ECO:0000313" key="8">
    <source>
        <dbReference type="EMBL" id="KXK64320.1"/>
    </source>
</evidence>
<evidence type="ECO:0000313" key="9">
    <source>
        <dbReference type="Proteomes" id="UP000070366"/>
    </source>
</evidence>
<dbReference type="Proteomes" id="UP000070366">
    <property type="component" value="Unassembled WGS sequence"/>
</dbReference>
<proteinExistence type="inferred from homology"/>
<dbReference type="STRING" id="626937.HMPREF3293_02975"/>
<gene>
    <name evidence="8" type="ORF">HMPREF3293_02975</name>
</gene>
<sequence>MIKLEITQEHQGYRITQCVADFLPELASVNLKKMIKSGDIKLNGCLIKKDFEVEAGDIVEVYVPVEFQRFPLLDIVYEDKNLVVLNKQPGTVVVGRVDRNTPELMSMVINYMRDAGEYSEESGCIPFACFKLDVYTGGLVLFAKNAEYFEAIREAVRQRRLQRTFRAIIKGCPDYERGEFQHFYVKDGDGKYRVSAKKMRGSVPIYTRYRVLESNGIFSVVEIEPVTQYLNQERAHMEAAGFPVLGDHLYGDARTNKKLGIKYQALWANKISFNTGVNNMLEYLNGRTIETGDIDFPLVNFE</sequence>